<feature type="domain" description="Gfo/Idh/MocA-like oxidoreductase N-terminal" evidence="1">
    <location>
        <begin position="13"/>
        <end position="138"/>
    </location>
</feature>
<gene>
    <name evidence="3" type="ORF">PZ740_01685</name>
</gene>
<dbReference type="EMBL" id="JARGEQ010000008">
    <property type="protein sequence ID" value="MDF1585093.1"/>
    <property type="molecule type" value="Genomic_DNA"/>
</dbReference>
<feature type="domain" description="GFO/IDH/MocA-like oxidoreductase" evidence="2">
    <location>
        <begin position="149"/>
        <end position="280"/>
    </location>
</feature>
<dbReference type="SUPFAM" id="SSF55347">
    <property type="entry name" value="Glyceraldehyde-3-phosphate dehydrogenase-like, C-terminal domain"/>
    <property type="match status" value="1"/>
</dbReference>
<dbReference type="InterPro" id="IPR051317">
    <property type="entry name" value="Gfo/Idh/MocA_oxidoreduct"/>
</dbReference>
<dbReference type="Gene3D" id="3.30.360.10">
    <property type="entry name" value="Dihydrodipicolinate Reductase, domain 2"/>
    <property type="match status" value="1"/>
</dbReference>
<dbReference type="AlphaFoldDB" id="A0AAP3UXD0"/>
<keyword evidence="4" id="KW-1185">Reference proteome</keyword>
<accession>A0AAP3UXD0</accession>
<evidence type="ECO:0000259" key="2">
    <source>
        <dbReference type="Pfam" id="PF22725"/>
    </source>
</evidence>
<evidence type="ECO:0000313" key="4">
    <source>
        <dbReference type="Proteomes" id="UP001301140"/>
    </source>
</evidence>
<dbReference type="Pfam" id="PF22725">
    <property type="entry name" value="GFO_IDH_MocA_C3"/>
    <property type="match status" value="1"/>
</dbReference>
<evidence type="ECO:0000259" key="1">
    <source>
        <dbReference type="Pfam" id="PF01408"/>
    </source>
</evidence>
<dbReference type="SUPFAM" id="SSF51735">
    <property type="entry name" value="NAD(P)-binding Rossmann-fold domains"/>
    <property type="match status" value="1"/>
</dbReference>
<dbReference type="InterPro" id="IPR000683">
    <property type="entry name" value="Gfo/Idh/MocA-like_OxRdtase_N"/>
</dbReference>
<name>A0AAP3UXD0_9PROT</name>
<proteinExistence type="predicted"/>
<dbReference type="Proteomes" id="UP001301140">
    <property type="component" value="Unassembled WGS sequence"/>
</dbReference>
<dbReference type="InterPro" id="IPR055170">
    <property type="entry name" value="GFO_IDH_MocA-like_dom"/>
</dbReference>
<comment type="caution">
    <text evidence="3">The sequence shown here is derived from an EMBL/GenBank/DDBJ whole genome shotgun (WGS) entry which is preliminary data.</text>
</comment>
<reference evidence="3 4" key="1">
    <citation type="submission" date="2023-03" db="EMBL/GenBank/DDBJ databases">
        <title>YIM 152171 draft genome.</title>
        <authorList>
            <person name="Yang Z."/>
        </authorList>
    </citation>
    <scope>NUCLEOTIDE SEQUENCE [LARGE SCALE GENOMIC DNA]</scope>
    <source>
        <strain evidence="3 4">YIM 152171</strain>
    </source>
</reference>
<organism evidence="3 4">
    <name type="scientific">Marinimicrococcus flavescens</name>
    <dbReference type="NCBI Taxonomy" id="3031815"/>
    <lineage>
        <taxon>Bacteria</taxon>
        <taxon>Pseudomonadati</taxon>
        <taxon>Pseudomonadota</taxon>
        <taxon>Alphaproteobacteria</taxon>
        <taxon>Geminicoccales</taxon>
        <taxon>Geminicoccaceae</taxon>
        <taxon>Marinimicrococcus</taxon>
    </lineage>
</organism>
<dbReference type="GO" id="GO:0000166">
    <property type="term" value="F:nucleotide binding"/>
    <property type="evidence" value="ECO:0007669"/>
    <property type="project" value="InterPro"/>
</dbReference>
<evidence type="ECO:0000313" key="3">
    <source>
        <dbReference type="EMBL" id="MDF1585093.1"/>
    </source>
</evidence>
<protein>
    <submittedName>
        <fullName evidence="3">Gfo/Idh/MocA family oxidoreductase</fullName>
    </submittedName>
</protein>
<dbReference type="Gene3D" id="3.40.50.720">
    <property type="entry name" value="NAD(P)-binding Rossmann-like Domain"/>
    <property type="match status" value="1"/>
</dbReference>
<dbReference type="PANTHER" id="PTHR43708">
    <property type="entry name" value="CONSERVED EXPRESSED OXIDOREDUCTASE (EUROFUNG)"/>
    <property type="match status" value="1"/>
</dbReference>
<dbReference type="PANTHER" id="PTHR43708:SF3">
    <property type="entry name" value="OXIDOREDUCTASE"/>
    <property type="match status" value="1"/>
</dbReference>
<dbReference type="InterPro" id="IPR036291">
    <property type="entry name" value="NAD(P)-bd_dom_sf"/>
</dbReference>
<dbReference type="RefSeq" id="WP_327787504.1">
    <property type="nucleotide sequence ID" value="NZ_JARGEQ010000008.1"/>
</dbReference>
<sequence>MNIALEKLGRRLRLGLVGGGSGFIGPVHRTAARLDDLFEISAGVLSSDPARSVAAGRSIGLAADRAYGSIEAMIRAERARGDGIDAVAVMTPNARHFPEAMMALEAGLDVICDKPLATSLDDALRLVRKVEESGLVFCLTYNYSAYPMVRQARAMVASGEIGEVRQIQLVYVQGHNATLVEAGAKANDWRFDPARCGPSLVLGDIGTHAHHLGAFVSGREVEAVMAELWASVPGRQADDSACLLMRWSGGARGAMWVTNAAAGGEHGLAFRLFGEKGGLEWHQERPNELRHRRLGGFEQILTRRLHGALAPAAERAARVEIGHPEGYQEAFATLYRDAAEAMIARRTGEPGDPVALDFPTAADGARGLALVEAALESSRTGGWADARLQP</sequence>
<dbReference type="Pfam" id="PF01408">
    <property type="entry name" value="GFO_IDH_MocA"/>
    <property type="match status" value="1"/>
</dbReference>